<dbReference type="EMBL" id="DSID01000501">
    <property type="protein sequence ID" value="HEX70909.1"/>
    <property type="molecule type" value="Genomic_DNA"/>
</dbReference>
<name>A0A7C2W8R7_9BACT</name>
<feature type="transmembrane region" description="Helical" evidence="1">
    <location>
        <begin position="6"/>
        <end position="23"/>
    </location>
</feature>
<comment type="caution">
    <text evidence="2">The sequence shown here is derived from an EMBL/GenBank/DDBJ whole genome shotgun (WGS) entry which is preliminary data.</text>
</comment>
<keyword evidence="1" id="KW-0472">Membrane</keyword>
<gene>
    <name evidence="2" type="ORF">ENP13_06655</name>
</gene>
<evidence type="ECO:0000256" key="1">
    <source>
        <dbReference type="SAM" id="Phobius"/>
    </source>
</evidence>
<proteinExistence type="predicted"/>
<evidence type="ECO:0000313" key="2">
    <source>
        <dbReference type="EMBL" id="HEX70909.1"/>
    </source>
</evidence>
<keyword evidence="1" id="KW-1133">Transmembrane helix</keyword>
<protein>
    <submittedName>
        <fullName evidence="2">Uncharacterized protein</fullName>
    </submittedName>
</protein>
<feature type="transmembrane region" description="Helical" evidence="1">
    <location>
        <begin position="35"/>
        <end position="54"/>
    </location>
</feature>
<sequence length="103" mass="11532">MEFGTFLLMLALAYSFGVLWYDLLPGRLPERVWRVAAYPFLGIWAGELLLTRVLTFDPEFGGLHLISATVGSLVAVIVDWIISQARHPSLVPQFETQPEARTA</sequence>
<dbReference type="AlphaFoldDB" id="A0A7C2W8R7"/>
<accession>A0A7C2W8R7</accession>
<organism evidence="2">
    <name type="scientific">Thermorudis sp</name>
    <dbReference type="NCBI Taxonomy" id="1969470"/>
    <lineage>
        <taxon>Bacteria</taxon>
        <taxon>Pseudomonadati</taxon>
        <taxon>Thermomicrobiota</taxon>
        <taxon>Thermomicrobia</taxon>
        <taxon>Thermomicrobia incertae sedis</taxon>
        <taxon>Thermorudis</taxon>
    </lineage>
</organism>
<reference evidence="2" key="1">
    <citation type="journal article" date="2020" name="mSystems">
        <title>Genome- and Community-Level Interaction Insights into Carbon Utilization and Element Cycling Functions of Hydrothermarchaeota in Hydrothermal Sediment.</title>
        <authorList>
            <person name="Zhou Z."/>
            <person name="Liu Y."/>
            <person name="Xu W."/>
            <person name="Pan J."/>
            <person name="Luo Z.H."/>
            <person name="Li M."/>
        </authorList>
    </citation>
    <scope>NUCLEOTIDE SEQUENCE [LARGE SCALE GENOMIC DNA]</scope>
    <source>
        <strain evidence="2">SpSt-192</strain>
    </source>
</reference>
<keyword evidence="1" id="KW-0812">Transmembrane</keyword>
<feature type="transmembrane region" description="Helical" evidence="1">
    <location>
        <begin position="60"/>
        <end position="82"/>
    </location>
</feature>